<keyword evidence="3" id="KW-0804">Transcription</keyword>
<keyword evidence="1" id="KW-0805">Transcription regulation</keyword>
<dbReference type="SMART" id="SM00422">
    <property type="entry name" value="HTH_MERR"/>
    <property type="match status" value="1"/>
</dbReference>
<dbReference type="AlphaFoldDB" id="A0A845QE08"/>
<dbReference type="Proteomes" id="UP000470384">
    <property type="component" value="Unassembled WGS sequence"/>
</dbReference>
<name>A0A845QE08_9HYPH</name>
<dbReference type="Pfam" id="PF00376">
    <property type="entry name" value="MerR"/>
    <property type="match status" value="1"/>
</dbReference>
<evidence type="ECO:0000256" key="1">
    <source>
        <dbReference type="ARBA" id="ARBA00023015"/>
    </source>
</evidence>
<sequence>MTIGEVAAAADLPTKTVRYYADIGLVTPGGRSEAGYRLYGTDELARLVFVRRARSFGFSVDACRDLLGLYGDRARSSRDVKALALERLAEIDARMAELEALRAELARLATACQGDDRPDCPILETLAT</sequence>
<feature type="domain" description="HTH merR-type" evidence="5">
    <location>
        <begin position="1"/>
        <end position="69"/>
    </location>
</feature>
<dbReference type="PRINTS" id="PR00040">
    <property type="entry name" value="HTHMERR"/>
</dbReference>
<feature type="coiled-coil region" evidence="4">
    <location>
        <begin position="81"/>
        <end position="111"/>
    </location>
</feature>
<dbReference type="SUPFAM" id="SSF46955">
    <property type="entry name" value="Putative DNA-binding domain"/>
    <property type="match status" value="1"/>
</dbReference>
<dbReference type="Gene3D" id="1.10.1660.10">
    <property type="match status" value="1"/>
</dbReference>
<dbReference type="InterPro" id="IPR000551">
    <property type="entry name" value="MerR-type_HTH_dom"/>
</dbReference>
<comment type="caution">
    <text evidence="6">The sequence shown here is derived from an EMBL/GenBank/DDBJ whole genome shotgun (WGS) entry which is preliminary data.</text>
</comment>
<evidence type="ECO:0000259" key="5">
    <source>
        <dbReference type="PROSITE" id="PS50937"/>
    </source>
</evidence>
<evidence type="ECO:0000313" key="7">
    <source>
        <dbReference type="Proteomes" id="UP000470384"/>
    </source>
</evidence>
<organism evidence="6 7">
    <name type="scientific">Pyruvatibacter mobilis</name>
    <dbReference type="NCBI Taxonomy" id="1712261"/>
    <lineage>
        <taxon>Bacteria</taxon>
        <taxon>Pseudomonadati</taxon>
        <taxon>Pseudomonadota</taxon>
        <taxon>Alphaproteobacteria</taxon>
        <taxon>Hyphomicrobiales</taxon>
        <taxon>Parvibaculaceae</taxon>
        <taxon>Pyruvatibacter</taxon>
    </lineage>
</organism>
<dbReference type="InterPro" id="IPR009061">
    <property type="entry name" value="DNA-bd_dom_put_sf"/>
</dbReference>
<keyword evidence="7" id="KW-1185">Reference proteome</keyword>
<keyword evidence="4" id="KW-0175">Coiled coil</keyword>
<dbReference type="Pfam" id="PF09278">
    <property type="entry name" value="MerR-DNA-bind"/>
    <property type="match status" value="1"/>
</dbReference>
<protein>
    <submittedName>
        <fullName evidence="6">MerR family DNA-binding protein</fullName>
    </submittedName>
</protein>
<dbReference type="InterPro" id="IPR047057">
    <property type="entry name" value="MerR_fam"/>
</dbReference>
<dbReference type="GO" id="GO:0003700">
    <property type="term" value="F:DNA-binding transcription factor activity"/>
    <property type="evidence" value="ECO:0007669"/>
    <property type="project" value="InterPro"/>
</dbReference>
<proteinExistence type="predicted"/>
<accession>A0A845QE08</accession>
<gene>
    <name evidence="6" type="ORF">GTQ45_12980</name>
</gene>
<evidence type="ECO:0000313" key="6">
    <source>
        <dbReference type="EMBL" id="NBG96649.1"/>
    </source>
</evidence>
<evidence type="ECO:0000256" key="3">
    <source>
        <dbReference type="ARBA" id="ARBA00023163"/>
    </source>
</evidence>
<dbReference type="PANTHER" id="PTHR30204">
    <property type="entry name" value="REDOX-CYCLING DRUG-SENSING TRANSCRIPTIONAL ACTIVATOR SOXR"/>
    <property type="match status" value="1"/>
</dbReference>
<evidence type="ECO:0000256" key="2">
    <source>
        <dbReference type="ARBA" id="ARBA00023125"/>
    </source>
</evidence>
<dbReference type="OrthoDB" id="9802944at2"/>
<evidence type="ECO:0000256" key="4">
    <source>
        <dbReference type="SAM" id="Coils"/>
    </source>
</evidence>
<dbReference type="EMBL" id="WXYQ01000011">
    <property type="protein sequence ID" value="NBG96649.1"/>
    <property type="molecule type" value="Genomic_DNA"/>
</dbReference>
<dbReference type="PROSITE" id="PS50937">
    <property type="entry name" value="HTH_MERR_2"/>
    <property type="match status" value="1"/>
</dbReference>
<reference evidence="6 7" key="1">
    <citation type="journal article" date="2016" name="Int. J. Syst. Evol. Microbiol.">
        <title>Pyruvatibacter mobilis gen. nov., sp. nov., a marine bacterium from the culture broth of Picochlorum sp. 122.</title>
        <authorList>
            <person name="Wang G."/>
            <person name="Tang M."/>
            <person name="Wu H."/>
            <person name="Dai S."/>
            <person name="Li T."/>
            <person name="Chen C."/>
            <person name="He H."/>
            <person name="Fan J."/>
            <person name="Xiang W."/>
            <person name="Li X."/>
        </authorList>
    </citation>
    <scope>NUCLEOTIDE SEQUENCE [LARGE SCALE GENOMIC DNA]</scope>
    <source>
        <strain evidence="6 7">GYP-11</strain>
    </source>
</reference>
<dbReference type="GO" id="GO:0003677">
    <property type="term" value="F:DNA binding"/>
    <property type="evidence" value="ECO:0007669"/>
    <property type="project" value="UniProtKB-KW"/>
</dbReference>
<keyword evidence="2 6" id="KW-0238">DNA-binding</keyword>
<dbReference type="InterPro" id="IPR015358">
    <property type="entry name" value="Tscrpt_reg_MerR_DNA-bd"/>
</dbReference>
<dbReference type="PANTHER" id="PTHR30204:SF94">
    <property type="entry name" value="HEAVY METAL-DEPENDENT TRANSCRIPTIONAL REGULATOR HI_0293-RELATED"/>
    <property type="match status" value="1"/>
</dbReference>